<reference evidence="5" key="1">
    <citation type="journal article" date="2021" name="Nat. Commun.">
        <title>Genetic determinants of endophytism in the Arabidopsis root mycobiome.</title>
        <authorList>
            <person name="Mesny F."/>
            <person name="Miyauchi S."/>
            <person name="Thiergart T."/>
            <person name="Pickel B."/>
            <person name="Atanasova L."/>
            <person name="Karlsson M."/>
            <person name="Huettel B."/>
            <person name="Barry K.W."/>
            <person name="Haridas S."/>
            <person name="Chen C."/>
            <person name="Bauer D."/>
            <person name="Andreopoulos W."/>
            <person name="Pangilinan J."/>
            <person name="LaButti K."/>
            <person name="Riley R."/>
            <person name="Lipzen A."/>
            <person name="Clum A."/>
            <person name="Drula E."/>
            <person name="Henrissat B."/>
            <person name="Kohler A."/>
            <person name="Grigoriev I.V."/>
            <person name="Martin F.M."/>
            <person name="Hacquard S."/>
        </authorList>
    </citation>
    <scope>NUCLEOTIDE SEQUENCE</scope>
    <source>
        <strain evidence="5">MPI-CAGE-AT-0147</strain>
    </source>
</reference>
<dbReference type="AlphaFoldDB" id="A0A9P9DM42"/>
<evidence type="ECO:0000313" key="6">
    <source>
        <dbReference type="Proteomes" id="UP000738349"/>
    </source>
</evidence>
<dbReference type="GO" id="GO:0016491">
    <property type="term" value="F:oxidoreductase activity"/>
    <property type="evidence" value="ECO:0007669"/>
    <property type="project" value="UniProtKB-KW"/>
</dbReference>
<dbReference type="InterPro" id="IPR051609">
    <property type="entry name" value="NmrA/Isoflavone_reductase-like"/>
</dbReference>
<sequence>MSMSASEAMGDLRSSIKNVALAGATGMLGSHILAAFCQNERYHLTALIRDKSSIPPLPPQVVVIQVDYESHETLVSALQGQDVLVSALGKSALHYQTRLVDAAVAANVRRIIPSEFGANLENPKTRAFPTYASKVSLEDQLRRSCKLSNLSYTLIYTNCLLDWAIASHGALLVDPSQRLVKLYDGGNTKFSATSMATVGRTVIAALDHYGETANRAIYVHDIAMSQIELLELVKEVTVGDGGDEWTIDHIDTGEAEARAQAAFETGAMTFEVFYGFAARAAFAPGYGGYFSRCDNELLGIKAMGRDEVKGLIREVFSKDSQRGISR</sequence>
<evidence type="ECO:0000256" key="1">
    <source>
        <dbReference type="ARBA" id="ARBA00005725"/>
    </source>
</evidence>
<protein>
    <recommendedName>
        <fullName evidence="4">NAD(P)-binding domain-containing protein</fullName>
    </recommendedName>
</protein>
<name>A0A9P9DM42_9HYPO</name>
<evidence type="ECO:0000256" key="3">
    <source>
        <dbReference type="ARBA" id="ARBA00023002"/>
    </source>
</evidence>
<evidence type="ECO:0000259" key="4">
    <source>
        <dbReference type="Pfam" id="PF13460"/>
    </source>
</evidence>
<evidence type="ECO:0000256" key="2">
    <source>
        <dbReference type="ARBA" id="ARBA00022857"/>
    </source>
</evidence>
<dbReference type="OrthoDB" id="5090267at2759"/>
<dbReference type="InterPro" id="IPR036291">
    <property type="entry name" value="NAD(P)-bd_dom_sf"/>
</dbReference>
<dbReference type="CDD" id="cd05259">
    <property type="entry name" value="PCBER_SDR_a"/>
    <property type="match status" value="1"/>
</dbReference>
<dbReference type="InterPro" id="IPR016040">
    <property type="entry name" value="NAD(P)-bd_dom"/>
</dbReference>
<dbReference type="Gene3D" id="3.40.50.720">
    <property type="entry name" value="NAD(P)-binding Rossmann-like Domain"/>
    <property type="match status" value="1"/>
</dbReference>
<dbReference type="PANTHER" id="PTHR47706:SF1">
    <property type="entry name" value="CIPA-LIKE, PUTATIVE (AFU_ORTHOLOGUE AFUA_1G12460)-RELATED"/>
    <property type="match status" value="1"/>
</dbReference>
<proteinExistence type="inferred from homology"/>
<gene>
    <name evidence="5" type="ORF">EDB81DRAFT_732538</name>
</gene>
<comment type="caution">
    <text evidence="5">The sequence shown here is derived from an EMBL/GenBank/DDBJ whole genome shotgun (WGS) entry which is preliminary data.</text>
</comment>
<comment type="similarity">
    <text evidence="1">Belongs to the NmrA-type oxidoreductase family. Isoflavone reductase subfamily.</text>
</comment>
<dbReference type="Gene3D" id="3.90.25.10">
    <property type="entry name" value="UDP-galactose 4-epimerase, domain 1"/>
    <property type="match status" value="1"/>
</dbReference>
<dbReference type="PANTHER" id="PTHR47706">
    <property type="entry name" value="NMRA-LIKE FAMILY PROTEIN"/>
    <property type="match status" value="1"/>
</dbReference>
<dbReference type="Pfam" id="PF13460">
    <property type="entry name" value="NAD_binding_10"/>
    <property type="match status" value="1"/>
</dbReference>
<keyword evidence="6" id="KW-1185">Reference proteome</keyword>
<dbReference type="Proteomes" id="UP000738349">
    <property type="component" value="Unassembled WGS sequence"/>
</dbReference>
<dbReference type="InterPro" id="IPR045312">
    <property type="entry name" value="PCBER-like"/>
</dbReference>
<evidence type="ECO:0000313" key="5">
    <source>
        <dbReference type="EMBL" id="KAH7121716.1"/>
    </source>
</evidence>
<dbReference type="EMBL" id="JAGMUV010000024">
    <property type="protein sequence ID" value="KAH7121716.1"/>
    <property type="molecule type" value="Genomic_DNA"/>
</dbReference>
<organism evidence="5 6">
    <name type="scientific">Dactylonectria macrodidyma</name>
    <dbReference type="NCBI Taxonomy" id="307937"/>
    <lineage>
        <taxon>Eukaryota</taxon>
        <taxon>Fungi</taxon>
        <taxon>Dikarya</taxon>
        <taxon>Ascomycota</taxon>
        <taxon>Pezizomycotina</taxon>
        <taxon>Sordariomycetes</taxon>
        <taxon>Hypocreomycetidae</taxon>
        <taxon>Hypocreales</taxon>
        <taxon>Nectriaceae</taxon>
        <taxon>Dactylonectria</taxon>
    </lineage>
</organism>
<dbReference type="SUPFAM" id="SSF51735">
    <property type="entry name" value="NAD(P)-binding Rossmann-fold domains"/>
    <property type="match status" value="1"/>
</dbReference>
<accession>A0A9P9DM42</accession>
<keyword evidence="3" id="KW-0560">Oxidoreductase</keyword>
<feature type="domain" description="NAD(P)-binding" evidence="4">
    <location>
        <begin position="23"/>
        <end position="208"/>
    </location>
</feature>
<keyword evidence="2" id="KW-0521">NADP</keyword>